<gene>
    <name evidence="5" type="primary">bcsC_4</name>
    <name evidence="5" type="ORF">NCTC12965_05861</name>
</gene>
<accession>A0A4U9VTL9</accession>
<keyword evidence="3" id="KW-0802">TPR repeat</keyword>
<organism evidence="5">
    <name type="scientific">Serratia fonticola</name>
    <dbReference type="NCBI Taxonomy" id="47917"/>
    <lineage>
        <taxon>Bacteria</taxon>
        <taxon>Pseudomonadati</taxon>
        <taxon>Pseudomonadota</taxon>
        <taxon>Gammaproteobacteria</taxon>
        <taxon>Enterobacterales</taxon>
        <taxon>Yersiniaceae</taxon>
        <taxon>Serratia</taxon>
    </lineage>
</organism>
<evidence type="ECO:0000259" key="4">
    <source>
        <dbReference type="Pfam" id="PF05420"/>
    </source>
</evidence>
<name>A0A4U9VTL9_SERFO</name>
<sequence length="85" mass="9415">MDAGRLAAADYQLAVGLRRTRDPNTGTTWGGVRATGINLSASYDRGEANGVWADLSAHQLTGQNVEDNQRQRLMAGYYYKVIKRR</sequence>
<evidence type="ECO:0000313" key="5">
    <source>
        <dbReference type="EMBL" id="VTR49767.1"/>
    </source>
</evidence>
<evidence type="ECO:0000256" key="1">
    <source>
        <dbReference type="ARBA" id="ARBA00022729"/>
    </source>
</evidence>
<keyword evidence="2" id="KW-0677">Repeat</keyword>
<protein>
    <submittedName>
        <fullName evidence="5">Cellulose synthase operon protein C</fullName>
    </submittedName>
</protein>
<dbReference type="InterPro" id="IPR008410">
    <property type="entry name" value="BCSC_C"/>
</dbReference>
<dbReference type="AlphaFoldDB" id="A0A4U9VTL9"/>
<reference evidence="5" key="1">
    <citation type="submission" date="2019-05" db="EMBL/GenBank/DDBJ databases">
        <authorList>
            <consortium name="Pathogen Informatics"/>
        </authorList>
    </citation>
    <scope>NUCLEOTIDE SEQUENCE [LARGE SCALE GENOMIC DNA]</scope>
    <source>
        <strain evidence="5">NCTC12965</strain>
    </source>
</reference>
<keyword evidence="1" id="KW-0732">Signal</keyword>
<dbReference type="GO" id="GO:0030244">
    <property type="term" value="P:cellulose biosynthetic process"/>
    <property type="evidence" value="ECO:0007669"/>
    <property type="project" value="InterPro"/>
</dbReference>
<evidence type="ECO:0000256" key="3">
    <source>
        <dbReference type="ARBA" id="ARBA00022803"/>
    </source>
</evidence>
<feature type="domain" description="Cellulose synthase operon C C-terminal" evidence="4">
    <location>
        <begin position="20"/>
        <end position="84"/>
    </location>
</feature>
<proteinExistence type="predicted"/>
<evidence type="ECO:0000256" key="2">
    <source>
        <dbReference type="ARBA" id="ARBA00022737"/>
    </source>
</evidence>
<dbReference type="GO" id="GO:0019867">
    <property type="term" value="C:outer membrane"/>
    <property type="evidence" value="ECO:0007669"/>
    <property type="project" value="InterPro"/>
</dbReference>
<dbReference type="Pfam" id="PF05420">
    <property type="entry name" value="BCSC_C"/>
    <property type="match status" value="1"/>
</dbReference>
<dbReference type="EMBL" id="CABEEZ010000121">
    <property type="protein sequence ID" value="VTR49767.1"/>
    <property type="molecule type" value="Genomic_DNA"/>
</dbReference>